<dbReference type="EMBL" id="BJWL01000017">
    <property type="protein sequence ID" value="GFZ05168.1"/>
    <property type="molecule type" value="Genomic_DNA"/>
</dbReference>
<dbReference type="Proteomes" id="UP000585474">
    <property type="component" value="Unassembled WGS sequence"/>
</dbReference>
<feature type="compositionally biased region" description="Basic residues" evidence="1">
    <location>
        <begin position="1"/>
        <end position="10"/>
    </location>
</feature>
<evidence type="ECO:0000313" key="3">
    <source>
        <dbReference type="Proteomes" id="UP000585474"/>
    </source>
</evidence>
<comment type="caution">
    <text evidence="2">The sequence shown here is derived from an EMBL/GenBank/DDBJ whole genome shotgun (WGS) entry which is preliminary data.</text>
</comment>
<reference evidence="2 3" key="1">
    <citation type="submission" date="2019-07" db="EMBL/GenBank/DDBJ databases">
        <title>De Novo Assembly of kiwifruit Actinidia rufa.</title>
        <authorList>
            <person name="Sugita-Konishi S."/>
            <person name="Sato K."/>
            <person name="Mori E."/>
            <person name="Abe Y."/>
            <person name="Kisaki G."/>
            <person name="Hamano K."/>
            <person name="Suezawa K."/>
            <person name="Otani M."/>
            <person name="Fukuda T."/>
            <person name="Manabe T."/>
            <person name="Gomi K."/>
            <person name="Tabuchi M."/>
            <person name="Akimitsu K."/>
            <person name="Kataoka I."/>
        </authorList>
    </citation>
    <scope>NUCLEOTIDE SEQUENCE [LARGE SCALE GENOMIC DNA]</scope>
    <source>
        <strain evidence="3">cv. Fuchu</strain>
    </source>
</reference>
<accession>A0A7J0G327</accession>
<gene>
    <name evidence="2" type="ORF">Acr_17g0007400</name>
</gene>
<sequence>MPLRYARGRGARGASGAHRNLDEGDDHQDSMMGGRASAPIENVGNVGGAPPTVLDGTKFMQGVFTAIEQVVRNTVQTMQVPVRTTESRAYHGHEGLSSAMSTNI</sequence>
<dbReference type="AlphaFoldDB" id="A0A7J0G327"/>
<proteinExistence type="predicted"/>
<keyword evidence="3" id="KW-1185">Reference proteome</keyword>
<feature type="region of interest" description="Disordered" evidence="1">
    <location>
        <begin position="1"/>
        <end position="49"/>
    </location>
</feature>
<feature type="compositionally biased region" description="Basic and acidic residues" evidence="1">
    <location>
        <begin position="85"/>
        <end position="94"/>
    </location>
</feature>
<protein>
    <submittedName>
        <fullName evidence="2">Uncharacterized protein</fullName>
    </submittedName>
</protein>
<evidence type="ECO:0000313" key="2">
    <source>
        <dbReference type="EMBL" id="GFZ05168.1"/>
    </source>
</evidence>
<evidence type="ECO:0000256" key="1">
    <source>
        <dbReference type="SAM" id="MobiDB-lite"/>
    </source>
</evidence>
<organism evidence="2 3">
    <name type="scientific">Actinidia rufa</name>
    <dbReference type="NCBI Taxonomy" id="165716"/>
    <lineage>
        <taxon>Eukaryota</taxon>
        <taxon>Viridiplantae</taxon>
        <taxon>Streptophyta</taxon>
        <taxon>Embryophyta</taxon>
        <taxon>Tracheophyta</taxon>
        <taxon>Spermatophyta</taxon>
        <taxon>Magnoliopsida</taxon>
        <taxon>eudicotyledons</taxon>
        <taxon>Gunneridae</taxon>
        <taxon>Pentapetalae</taxon>
        <taxon>asterids</taxon>
        <taxon>Ericales</taxon>
        <taxon>Actinidiaceae</taxon>
        <taxon>Actinidia</taxon>
    </lineage>
</organism>
<feature type="region of interest" description="Disordered" evidence="1">
    <location>
        <begin position="85"/>
        <end position="104"/>
    </location>
</feature>
<name>A0A7J0G327_9ERIC</name>